<dbReference type="InterPro" id="IPR002401">
    <property type="entry name" value="Cyt_P450_E_grp-I"/>
</dbReference>
<dbReference type="InterPro" id="IPR050121">
    <property type="entry name" value="Cytochrome_P450_monoxygenase"/>
</dbReference>
<keyword evidence="4" id="KW-0408">Iron</keyword>
<evidence type="ECO:0000256" key="1">
    <source>
        <dbReference type="ARBA" id="ARBA00010617"/>
    </source>
</evidence>
<dbReference type="OrthoDB" id="3945418at2759"/>
<evidence type="ECO:0000313" key="6">
    <source>
        <dbReference type="EMBL" id="PWY84258.1"/>
    </source>
</evidence>
<proteinExistence type="inferred from homology"/>
<dbReference type="Gene3D" id="1.10.630.10">
    <property type="entry name" value="Cytochrome P450"/>
    <property type="match status" value="1"/>
</dbReference>
<dbReference type="GO" id="GO:0004497">
    <property type="term" value="F:monooxygenase activity"/>
    <property type="evidence" value="ECO:0007669"/>
    <property type="project" value="UniProtKB-KW"/>
</dbReference>
<organism evidence="6 7">
    <name type="scientific">Aspergillus eucalypticola (strain CBS 122712 / IBT 29274)</name>
    <dbReference type="NCBI Taxonomy" id="1448314"/>
    <lineage>
        <taxon>Eukaryota</taxon>
        <taxon>Fungi</taxon>
        <taxon>Dikarya</taxon>
        <taxon>Ascomycota</taxon>
        <taxon>Pezizomycotina</taxon>
        <taxon>Eurotiomycetes</taxon>
        <taxon>Eurotiomycetidae</taxon>
        <taxon>Eurotiales</taxon>
        <taxon>Aspergillaceae</taxon>
        <taxon>Aspergillus</taxon>
        <taxon>Aspergillus subgen. Circumdati</taxon>
    </lineage>
</organism>
<dbReference type="GO" id="GO:0016705">
    <property type="term" value="F:oxidoreductase activity, acting on paired donors, with incorporation or reduction of molecular oxygen"/>
    <property type="evidence" value="ECO:0007669"/>
    <property type="project" value="InterPro"/>
</dbReference>
<keyword evidence="5" id="KW-0472">Membrane</keyword>
<dbReference type="GeneID" id="37055737"/>
<keyword evidence="2" id="KW-0560">Oxidoreductase</keyword>
<evidence type="ECO:0000313" key="7">
    <source>
        <dbReference type="Proteomes" id="UP000246171"/>
    </source>
</evidence>
<keyword evidence="4" id="KW-0479">Metal-binding</keyword>
<comment type="similarity">
    <text evidence="1">Belongs to the cytochrome P450 family.</text>
</comment>
<keyword evidence="3" id="KW-0503">Monooxygenase</keyword>
<accession>A0A317WGS9</accession>
<dbReference type="PRINTS" id="PR00463">
    <property type="entry name" value="EP450I"/>
</dbReference>
<protein>
    <submittedName>
        <fullName evidence="6">Cytochrome P450</fullName>
    </submittedName>
</protein>
<dbReference type="VEuPathDB" id="FungiDB:BO83DRAFT_405135"/>
<evidence type="ECO:0000256" key="5">
    <source>
        <dbReference type="SAM" id="Phobius"/>
    </source>
</evidence>
<dbReference type="AlphaFoldDB" id="A0A317WGS9"/>
<dbReference type="InterPro" id="IPR001128">
    <property type="entry name" value="Cyt_P450"/>
</dbReference>
<evidence type="ECO:0000256" key="4">
    <source>
        <dbReference type="PIRSR" id="PIRSR602401-1"/>
    </source>
</evidence>
<evidence type="ECO:0000256" key="3">
    <source>
        <dbReference type="ARBA" id="ARBA00023033"/>
    </source>
</evidence>
<dbReference type="Pfam" id="PF00067">
    <property type="entry name" value="p450"/>
    <property type="match status" value="1"/>
</dbReference>
<keyword evidence="7" id="KW-1185">Reference proteome</keyword>
<keyword evidence="5" id="KW-0812">Transmembrane</keyword>
<keyword evidence="5" id="KW-1133">Transmembrane helix</keyword>
<dbReference type="Proteomes" id="UP000246171">
    <property type="component" value="Unassembled WGS sequence"/>
</dbReference>
<dbReference type="InterPro" id="IPR036396">
    <property type="entry name" value="Cyt_P450_sf"/>
</dbReference>
<dbReference type="EMBL" id="MSFU01000002">
    <property type="protein sequence ID" value="PWY84258.1"/>
    <property type="molecule type" value="Genomic_DNA"/>
</dbReference>
<feature type="transmembrane region" description="Helical" evidence="5">
    <location>
        <begin position="6"/>
        <end position="25"/>
    </location>
</feature>
<dbReference type="GO" id="GO:0005506">
    <property type="term" value="F:iron ion binding"/>
    <property type="evidence" value="ECO:0007669"/>
    <property type="project" value="InterPro"/>
</dbReference>
<dbReference type="PANTHER" id="PTHR24305:SF156">
    <property type="entry name" value="P450, PUTATIVE (EUROFUNG)-RELATED"/>
    <property type="match status" value="1"/>
</dbReference>
<comment type="caution">
    <text evidence="6">The sequence shown here is derived from an EMBL/GenBank/DDBJ whole genome shotgun (WGS) entry which is preliminary data.</text>
</comment>
<reference evidence="6" key="1">
    <citation type="submission" date="2016-12" db="EMBL/GenBank/DDBJ databases">
        <title>The genomes of Aspergillus section Nigri reveals drivers in fungal speciation.</title>
        <authorList>
            <consortium name="DOE Joint Genome Institute"/>
            <person name="Vesth T.C."/>
            <person name="Nybo J."/>
            <person name="Theobald S."/>
            <person name="Brandl J."/>
            <person name="Frisvad J.C."/>
            <person name="Nielsen K.F."/>
            <person name="Lyhne E.K."/>
            <person name="Kogle M.E."/>
            <person name="Kuo A."/>
            <person name="Riley R."/>
            <person name="Clum A."/>
            <person name="Nolan M."/>
            <person name="Lipzen A."/>
            <person name="Salamov A."/>
            <person name="Henrissat B."/>
            <person name="Wiebenga A."/>
            <person name="De vries R.P."/>
            <person name="Grigoriev I.V."/>
            <person name="Mortensen U.H."/>
            <person name="Andersen M.R."/>
            <person name="Baker S.E."/>
        </authorList>
    </citation>
    <scope>NUCLEOTIDE SEQUENCE</scope>
    <source>
        <strain evidence="6">CBS 122712</strain>
    </source>
</reference>
<dbReference type="GO" id="GO:0020037">
    <property type="term" value="F:heme binding"/>
    <property type="evidence" value="ECO:0007669"/>
    <property type="project" value="InterPro"/>
</dbReference>
<comment type="cofactor">
    <cofactor evidence="4">
        <name>heme</name>
        <dbReference type="ChEBI" id="CHEBI:30413"/>
    </cofactor>
</comment>
<feature type="binding site" description="axial binding residue" evidence="4">
    <location>
        <position position="379"/>
    </location>
    <ligand>
        <name>heme</name>
        <dbReference type="ChEBI" id="CHEBI:30413"/>
    </ligand>
    <ligandPart>
        <name>Fe</name>
        <dbReference type="ChEBI" id="CHEBI:18248"/>
    </ligandPart>
</feature>
<name>A0A317WGS9_ASPEC</name>
<evidence type="ECO:0000256" key="2">
    <source>
        <dbReference type="ARBA" id="ARBA00023002"/>
    </source>
</evidence>
<sequence length="443" mass="49077">MLLGVTLAADASTLLCIGLITVAIYRLTVHRLAHVPGPWIFCISSIPQWIIVLLGTEPQTLAYCHRPESASNYVANAGFMKDGRYRNFDVNGQPTIYSAIDKAYRDKRAKAVLSLFAPVRIREAAGAQNVQQYIQQFIARLASYMFDKSYGALNEAVNLNSRSPPTKFSESAWLQVIAAFGYYSMFPTWLFSRMLSLHLAIQDRLWGASMRRTEPTTPAHTYRGRLRTAGVTEDEVIGICEGSLFAGTSSTGQTLATILFHLVRHALVRKRLHQEVGISSSPDLQSLPYLRSVITEGLRLAMTNPAPLIRAVPDGGCHIDGVYLPGRISVGASIYVFHHDPDVFPNSFAFSPERWLADETDCATRELCYFPFGLGSRSCIRRNLALQELYEAVAAIVKTGVLEGASTCEEKIIVNGCFNGEVQGHAIDIHWPIRESRSNKVCM</sequence>
<keyword evidence="4" id="KW-0349">Heme</keyword>
<dbReference type="PRINTS" id="PR00385">
    <property type="entry name" value="P450"/>
</dbReference>
<gene>
    <name evidence="6" type="ORF">BO83DRAFT_405135</name>
</gene>
<dbReference type="RefSeq" id="XP_025392813.1">
    <property type="nucleotide sequence ID" value="XM_025533775.1"/>
</dbReference>
<dbReference type="SUPFAM" id="SSF48264">
    <property type="entry name" value="Cytochrome P450"/>
    <property type="match status" value="1"/>
</dbReference>
<dbReference type="PANTHER" id="PTHR24305">
    <property type="entry name" value="CYTOCHROME P450"/>
    <property type="match status" value="1"/>
</dbReference>